<organism evidence="2 3">
    <name type="scientific">Schizothecium vesticola</name>
    <dbReference type="NCBI Taxonomy" id="314040"/>
    <lineage>
        <taxon>Eukaryota</taxon>
        <taxon>Fungi</taxon>
        <taxon>Dikarya</taxon>
        <taxon>Ascomycota</taxon>
        <taxon>Pezizomycotina</taxon>
        <taxon>Sordariomycetes</taxon>
        <taxon>Sordariomycetidae</taxon>
        <taxon>Sordariales</taxon>
        <taxon>Schizotheciaceae</taxon>
        <taxon>Schizothecium</taxon>
    </lineage>
</organism>
<feature type="chain" id="PRO_5041358064" description="Secreted protein" evidence="1">
    <location>
        <begin position="23"/>
        <end position="143"/>
    </location>
</feature>
<comment type="caution">
    <text evidence="2">The sequence shown here is derived from an EMBL/GenBank/DDBJ whole genome shotgun (WGS) entry which is preliminary data.</text>
</comment>
<dbReference type="EMBL" id="JAUKUD010000005">
    <property type="protein sequence ID" value="KAK0743638.1"/>
    <property type="molecule type" value="Genomic_DNA"/>
</dbReference>
<protein>
    <recommendedName>
        <fullName evidence="4">Secreted protein</fullName>
    </recommendedName>
</protein>
<evidence type="ECO:0000313" key="3">
    <source>
        <dbReference type="Proteomes" id="UP001172155"/>
    </source>
</evidence>
<evidence type="ECO:0008006" key="4">
    <source>
        <dbReference type="Google" id="ProtNLM"/>
    </source>
</evidence>
<keyword evidence="1" id="KW-0732">Signal</keyword>
<gene>
    <name evidence="2" type="ORF">B0T18DRAFT_187752</name>
</gene>
<reference evidence="2" key="1">
    <citation type="submission" date="2023-06" db="EMBL/GenBank/DDBJ databases">
        <title>Genome-scale phylogeny and comparative genomics of the fungal order Sordariales.</title>
        <authorList>
            <consortium name="Lawrence Berkeley National Laboratory"/>
            <person name="Hensen N."/>
            <person name="Bonometti L."/>
            <person name="Westerberg I."/>
            <person name="Brannstrom I.O."/>
            <person name="Guillou S."/>
            <person name="Cros-Aarteil S."/>
            <person name="Calhoun S."/>
            <person name="Haridas S."/>
            <person name="Kuo A."/>
            <person name="Mondo S."/>
            <person name="Pangilinan J."/>
            <person name="Riley R."/>
            <person name="LaButti K."/>
            <person name="Andreopoulos B."/>
            <person name="Lipzen A."/>
            <person name="Chen C."/>
            <person name="Yanf M."/>
            <person name="Daum C."/>
            <person name="Ng V."/>
            <person name="Clum A."/>
            <person name="Steindorff A."/>
            <person name="Ohm R."/>
            <person name="Martin F."/>
            <person name="Silar P."/>
            <person name="Natvig D."/>
            <person name="Lalanne C."/>
            <person name="Gautier V."/>
            <person name="Ament-velasquez S.L."/>
            <person name="Kruys A."/>
            <person name="Hutchinson M.I."/>
            <person name="Powell A.J."/>
            <person name="Barry K."/>
            <person name="Miller A.N."/>
            <person name="Grigoriev I.V."/>
            <person name="Debuchy R."/>
            <person name="Gladieux P."/>
            <person name="Thoren M.H."/>
            <person name="Johannesson H."/>
        </authorList>
    </citation>
    <scope>NUCLEOTIDE SEQUENCE</scope>
    <source>
        <strain evidence="2">SMH3187-1</strain>
    </source>
</reference>
<sequence>MVNTPNLFWTFVLSCSPSTSLCMNTTTFGSLRGNGPVLVPTPPTATKPLAWDTMTKQPSSTIGPAFPCPTQSGSPAFRGQPNFETYKLGYPRHDRTGLNGRRRDNELNESIHTFDIYCSPPPLSISRAMRCKRQALPRYAHCP</sequence>
<feature type="signal peptide" evidence="1">
    <location>
        <begin position="1"/>
        <end position="22"/>
    </location>
</feature>
<proteinExistence type="predicted"/>
<evidence type="ECO:0000313" key="2">
    <source>
        <dbReference type="EMBL" id="KAK0743638.1"/>
    </source>
</evidence>
<dbReference type="AlphaFoldDB" id="A0AA40K2L1"/>
<evidence type="ECO:0000256" key="1">
    <source>
        <dbReference type="SAM" id="SignalP"/>
    </source>
</evidence>
<keyword evidence="3" id="KW-1185">Reference proteome</keyword>
<accession>A0AA40K2L1</accession>
<dbReference type="Proteomes" id="UP001172155">
    <property type="component" value="Unassembled WGS sequence"/>
</dbReference>
<name>A0AA40K2L1_9PEZI</name>